<comment type="caution">
    <text evidence="1">The sequence shown here is derived from an EMBL/GenBank/DDBJ whole genome shotgun (WGS) entry which is preliminary data.</text>
</comment>
<proteinExistence type="predicted"/>
<accession>A0A9W4GSW8</accession>
<organism evidence="1 2">
    <name type="scientific">Actinacidiphila cocklensis</name>
    <dbReference type="NCBI Taxonomy" id="887465"/>
    <lineage>
        <taxon>Bacteria</taxon>
        <taxon>Bacillati</taxon>
        <taxon>Actinomycetota</taxon>
        <taxon>Actinomycetes</taxon>
        <taxon>Kitasatosporales</taxon>
        <taxon>Streptomycetaceae</taxon>
        <taxon>Actinacidiphila</taxon>
    </lineage>
</organism>
<dbReference type="AlphaFoldDB" id="A0A9W4GSW8"/>
<dbReference type="RefSeq" id="WP_251494467.1">
    <property type="nucleotide sequence ID" value="NZ_CAJSLV010000070.1"/>
</dbReference>
<name>A0A9W4GSW8_9ACTN</name>
<evidence type="ECO:0000313" key="2">
    <source>
        <dbReference type="Proteomes" id="UP001152519"/>
    </source>
</evidence>
<keyword evidence="2" id="KW-1185">Reference proteome</keyword>
<protein>
    <submittedName>
        <fullName evidence="1">Uncharacterized protein</fullName>
    </submittedName>
</protein>
<reference evidence="1" key="1">
    <citation type="submission" date="2021-05" db="EMBL/GenBank/DDBJ databases">
        <authorList>
            <person name="Arsene-Ploetze F."/>
        </authorList>
    </citation>
    <scope>NUCLEOTIDE SEQUENCE</scope>
    <source>
        <strain evidence="1">DSM 42138</strain>
    </source>
</reference>
<dbReference type="Proteomes" id="UP001152519">
    <property type="component" value="Unassembled WGS sequence"/>
</dbReference>
<evidence type="ECO:0000313" key="1">
    <source>
        <dbReference type="EMBL" id="CAG6396341.1"/>
    </source>
</evidence>
<gene>
    <name evidence="1" type="ORF">SCOCK_40261</name>
</gene>
<dbReference type="SUPFAM" id="SSF89372">
    <property type="entry name" value="Fucose-specific lectin"/>
    <property type="match status" value="2"/>
</dbReference>
<sequence>MAAVTWVGLGSPGDVTWARASSEATAVVVGTVGGHLYVRRRADTGWRWKRVGIPPTGQRVRDATLLAIEPSGALTLAVVGGDIQVWLYRPEAAAGPWSSLGGPPLDPEIVGSIAIGTTHQGTGDQHTLLLRSASQTWVRQGVGPDGTWFAIPSDPELFVRQLASVLASVAAGVEPQQHIIALVHDRDDEGALALRVAVRENSVWTWIDPGGPPLTAAVDSEDIGLSATSIRDSSGLMRACAVVGTGFEETTASMLIGSGHDWRHVALGQPGPGMFSAPVVVDKGPDPQHGDEPVTVGRLGDTLWTRSLSGDWTDRGTTPGDVTVVTPTAAFEVGAATSQRRVWTVGVSEESDLWTFEVDDAGVRWEDHGSPGSVTAVVGAYDDAIEDDLAEERPVMVFAIDEYGGLWVCLRWASAEDFTVSEGLGNQLSTWSYHGLPADAVTSAAGVGVFTVAGGNPQPSWVFVVGSDGHLWARTAEAAGWSWVDHGAPAGRLIEAGVSPIADDPADRPIVHVLADDGRLWMRSRSGPEWRWTDRGTPQGQLIFAIVGATALVTAEGRLPLAVVITEDGHLRVSVPDGASFAWTDLGTPTPGEKIVAGIGVEVVTPGTVDIAAVGSPSKQVWTVRWTPGGTPLWTARGRPADADIQTTVGTTPEPNAAGCLVTVIGNDKEIWVTTTAGSDHAWSRWDPNVPSTTALNGKTAVLLDTLPCSVVIDDRRRVHVVTPPRG</sequence>
<dbReference type="EMBL" id="CAJSLV010000070">
    <property type="protein sequence ID" value="CAG6396341.1"/>
    <property type="molecule type" value="Genomic_DNA"/>
</dbReference>